<dbReference type="EMBL" id="REGN01004614">
    <property type="protein sequence ID" value="RNA16826.1"/>
    <property type="molecule type" value="Genomic_DNA"/>
</dbReference>
<accession>A0A3M7QZT1</accession>
<sequence length="143" mass="16969">MNNKSFVKISGLFEGFRHEFDLKIFERKNKNLKIKKLKKIFIKKKISAVYETYFFSSYFTIEGDLEKQLFADKPEHILTLRKKLEKEEEELAVFIVESERIKSSSIMFDAISNRLSGWSENEHEQLIQLEAARLIIPFTDKKN</sequence>
<keyword evidence="2" id="KW-1185">Reference proteome</keyword>
<gene>
    <name evidence="1" type="ORF">BpHYR1_052428</name>
</gene>
<protein>
    <submittedName>
        <fullName evidence="1">Uncharacterized protein</fullName>
    </submittedName>
</protein>
<organism evidence="1 2">
    <name type="scientific">Brachionus plicatilis</name>
    <name type="common">Marine rotifer</name>
    <name type="synonym">Brachionus muelleri</name>
    <dbReference type="NCBI Taxonomy" id="10195"/>
    <lineage>
        <taxon>Eukaryota</taxon>
        <taxon>Metazoa</taxon>
        <taxon>Spiralia</taxon>
        <taxon>Gnathifera</taxon>
        <taxon>Rotifera</taxon>
        <taxon>Eurotatoria</taxon>
        <taxon>Monogononta</taxon>
        <taxon>Pseudotrocha</taxon>
        <taxon>Ploima</taxon>
        <taxon>Brachionidae</taxon>
        <taxon>Brachionus</taxon>
    </lineage>
</organism>
<comment type="caution">
    <text evidence="1">The sequence shown here is derived from an EMBL/GenBank/DDBJ whole genome shotgun (WGS) entry which is preliminary data.</text>
</comment>
<evidence type="ECO:0000313" key="2">
    <source>
        <dbReference type="Proteomes" id="UP000276133"/>
    </source>
</evidence>
<reference evidence="1 2" key="1">
    <citation type="journal article" date="2018" name="Sci. Rep.">
        <title>Genomic signatures of local adaptation to the degree of environmental predictability in rotifers.</title>
        <authorList>
            <person name="Franch-Gras L."/>
            <person name="Hahn C."/>
            <person name="Garcia-Roger E.M."/>
            <person name="Carmona M.J."/>
            <person name="Serra M."/>
            <person name="Gomez A."/>
        </authorList>
    </citation>
    <scope>NUCLEOTIDE SEQUENCE [LARGE SCALE GENOMIC DNA]</scope>
    <source>
        <strain evidence="1">HYR1</strain>
    </source>
</reference>
<dbReference type="AlphaFoldDB" id="A0A3M7QZT1"/>
<evidence type="ECO:0000313" key="1">
    <source>
        <dbReference type="EMBL" id="RNA16826.1"/>
    </source>
</evidence>
<proteinExistence type="predicted"/>
<dbReference type="Proteomes" id="UP000276133">
    <property type="component" value="Unassembled WGS sequence"/>
</dbReference>
<name>A0A3M7QZT1_BRAPC</name>